<dbReference type="SUPFAM" id="SSF63380">
    <property type="entry name" value="Riboflavin synthase domain-like"/>
    <property type="match status" value="2"/>
</dbReference>
<name>A0A4R1K3M2_9GAMM</name>
<evidence type="ECO:0000256" key="7">
    <source>
        <dbReference type="ARBA" id="ARBA00022619"/>
    </source>
</evidence>
<comment type="catalytic activity">
    <reaction evidence="1">
        <text>2 6,7-dimethyl-8-(1-D-ribityl)lumazine + H(+) = 5-amino-6-(D-ribitylamino)uracil + riboflavin</text>
        <dbReference type="Rhea" id="RHEA:20772"/>
        <dbReference type="ChEBI" id="CHEBI:15378"/>
        <dbReference type="ChEBI" id="CHEBI:15934"/>
        <dbReference type="ChEBI" id="CHEBI:57986"/>
        <dbReference type="ChEBI" id="CHEBI:58201"/>
        <dbReference type="EC" id="2.5.1.9"/>
    </reaction>
</comment>
<gene>
    <name evidence="13" type="ORF">EV690_0832</name>
</gene>
<dbReference type="FunFam" id="2.40.30.20:FF:000003">
    <property type="entry name" value="Riboflavin synthase, alpha subunit"/>
    <property type="match status" value="1"/>
</dbReference>
<keyword evidence="8" id="KW-0808">Transferase</keyword>
<evidence type="ECO:0000256" key="9">
    <source>
        <dbReference type="ARBA" id="ARBA00022737"/>
    </source>
</evidence>
<evidence type="ECO:0000256" key="4">
    <source>
        <dbReference type="ARBA" id="ARBA00011233"/>
    </source>
</evidence>
<feature type="repeat" description="Lumazine-binding" evidence="11">
    <location>
        <begin position="1"/>
        <end position="97"/>
    </location>
</feature>
<feature type="repeat" description="Lumazine-binding" evidence="11">
    <location>
        <begin position="98"/>
        <end position="194"/>
    </location>
</feature>
<evidence type="ECO:0000256" key="6">
    <source>
        <dbReference type="ARBA" id="ARBA00013950"/>
    </source>
</evidence>
<dbReference type="InterPro" id="IPR017938">
    <property type="entry name" value="Riboflavin_synthase-like_b-brl"/>
</dbReference>
<evidence type="ECO:0000313" key="13">
    <source>
        <dbReference type="EMBL" id="TCK58695.1"/>
    </source>
</evidence>
<dbReference type="InterPro" id="IPR026017">
    <property type="entry name" value="Lumazine-bd_dom"/>
</dbReference>
<feature type="domain" description="Lumazine-binding" evidence="12">
    <location>
        <begin position="98"/>
        <end position="194"/>
    </location>
</feature>
<dbReference type="AlphaFoldDB" id="A0A4R1K3M2"/>
<dbReference type="EMBL" id="SMGD01000011">
    <property type="protein sequence ID" value="TCK58695.1"/>
    <property type="molecule type" value="Genomic_DNA"/>
</dbReference>
<dbReference type="GO" id="GO:0004746">
    <property type="term" value="F:riboflavin synthase activity"/>
    <property type="evidence" value="ECO:0007669"/>
    <property type="project" value="UniProtKB-UniRule"/>
</dbReference>
<dbReference type="NCBIfam" id="NF006767">
    <property type="entry name" value="PRK09289.1"/>
    <property type="match status" value="1"/>
</dbReference>
<evidence type="ECO:0000256" key="8">
    <source>
        <dbReference type="ARBA" id="ARBA00022679"/>
    </source>
</evidence>
<comment type="subunit">
    <text evidence="4">Homotrimer.</text>
</comment>
<dbReference type="NCBIfam" id="TIGR00187">
    <property type="entry name" value="ribE"/>
    <property type="match status" value="1"/>
</dbReference>
<evidence type="ECO:0000313" key="14">
    <source>
        <dbReference type="Proteomes" id="UP000295565"/>
    </source>
</evidence>
<organism evidence="13 14">
    <name type="scientific">Celerinatantimonas diazotrophica</name>
    <dbReference type="NCBI Taxonomy" id="412034"/>
    <lineage>
        <taxon>Bacteria</taxon>
        <taxon>Pseudomonadati</taxon>
        <taxon>Pseudomonadota</taxon>
        <taxon>Gammaproteobacteria</taxon>
        <taxon>Celerinatantimonadaceae</taxon>
        <taxon>Celerinatantimonas</taxon>
    </lineage>
</organism>
<dbReference type="GO" id="GO:0009231">
    <property type="term" value="P:riboflavin biosynthetic process"/>
    <property type="evidence" value="ECO:0007669"/>
    <property type="project" value="UniProtKB-KW"/>
</dbReference>
<dbReference type="NCBIfam" id="NF009566">
    <property type="entry name" value="PRK13020.1"/>
    <property type="match status" value="1"/>
</dbReference>
<evidence type="ECO:0000256" key="2">
    <source>
        <dbReference type="ARBA" id="ARBA00002803"/>
    </source>
</evidence>
<comment type="function">
    <text evidence="2">Catalyzes the dismutation of two molecules of 6,7-dimethyl-8-ribityllumazine, resulting in the formation of riboflavin and 5-amino-6-(D-ribitylamino)uracil.</text>
</comment>
<evidence type="ECO:0000256" key="3">
    <source>
        <dbReference type="ARBA" id="ARBA00004887"/>
    </source>
</evidence>
<dbReference type="PROSITE" id="PS51177">
    <property type="entry name" value="LUMAZINE_BIND"/>
    <property type="match status" value="2"/>
</dbReference>
<dbReference type="Pfam" id="PF00677">
    <property type="entry name" value="Lum_binding"/>
    <property type="match status" value="2"/>
</dbReference>
<dbReference type="PANTHER" id="PTHR21098">
    <property type="entry name" value="RIBOFLAVIN SYNTHASE ALPHA CHAIN"/>
    <property type="match status" value="1"/>
</dbReference>
<dbReference type="PANTHER" id="PTHR21098:SF12">
    <property type="entry name" value="RIBOFLAVIN SYNTHASE"/>
    <property type="match status" value="1"/>
</dbReference>
<keyword evidence="14" id="KW-1185">Reference proteome</keyword>
<dbReference type="InterPro" id="IPR001783">
    <property type="entry name" value="Lumazine-bd"/>
</dbReference>
<dbReference type="Proteomes" id="UP000295565">
    <property type="component" value="Unassembled WGS sequence"/>
</dbReference>
<keyword evidence="7" id="KW-0686">Riboflavin biosynthesis</keyword>
<evidence type="ECO:0000256" key="1">
    <source>
        <dbReference type="ARBA" id="ARBA00000968"/>
    </source>
</evidence>
<evidence type="ECO:0000259" key="12">
    <source>
        <dbReference type="PROSITE" id="PS51177"/>
    </source>
</evidence>
<evidence type="ECO:0000256" key="11">
    <source>
        <dbReference type="PROSITE-ProRule" id="PRU00524"/>
    </source>
</evidence>
<dbReference type="EC" id="2.5.1.9" evidence="5 10"/>
<feature type="domain" description="Lumazine-binding" evidence="12">
    <location>
        <begin position="1"/>
        <end position="97"/>
    </location>
</feature>
<dbReference type="Gene3D" id="2.40.30.20">
    <property type="match status" value="2"/>
</dbReference>
<comment type="pathway">
    <text evidence="3">Cofactor biosynthesis; riboflavin biosynthesis; riboflavin from 2-hydroxy-3-oxobutyl phosphate and 5-amino-6-(D-ribitylamino)uracil: step 2/2.</text>
</comment>
<comment type="caution">
    <text evidence="13">The sequence shown here is derived from an EMBL/GenBank/DDBJ whole genome shotgun (WGS) entry which is preliminary data.</text>
</comment>
<accession>A0A4R1K3M2</accession>
<keyword evidence="9" id="KW-0677">Repeat</keyword>
<evidence type="ECO:0000256" key="10">
    <source>
        <dbReference type="NCBIfam" id="TIGR00187"/>
    </source>
</evidence>
<dbReference type="CDD" id="cd00402">
    <property type="entry name" value="Riboflavin_synthase_like"/>
    <property type="match status" value="1"/>
</dbReference>
<protein>
    <recommendedName>
        <fullName evidence="6 10">Riboflavin synthase</fullName>
        <ecNumber evidence="5 10">2.5.1.9</ecNumber>
    </recommendedName>
</protein>
<reference evidence="13 14" key="1">
    <citation type="submission" date="2019-03" db="EMBL/GenBank/DDBJ databases">
        <title>Genomic Encyclopedia of Type Strains, Phase IV (KMG-IV): sequencing the most valuable type-strain genomes for metagenomic binning, comparative biology and taxonomic classification.</title>
        <authorList>
            <person name="Goeker M."/>
        </authorList>
    </citation>
    <scope>NUCLEOTIDE SEQUENCE [LARGE SCALE GENOMIC DNA]</scope>
    <source>
        <strain evidence="13 14">DSM 18577</strain>
    </source>
</reference>
<sequence length="224" mass="24444">MFTGIIEARGTIQALRRRSVDVQLKVATHTLDMSDVHIGDSIAVNGVCLTVVEYSQDHFCADVSHETLSRSSLGKLKVGSNVNLEKAMAANGRFGGHMVSGHVDGLATVKSVSHQGLGIDIWLEFPAELGKYIAEKGSITLDGISLTVNELRQSQFRLTIIPHSAEQTTISEWRKGSQINLEVDVVARYLERLLQSPNSTHTRSDTLSEEKLAECGFLSLSRGL</sequence>
<proteinExistence type="predicted"/>
<dbReference type="InterPro" id="IPR023366">
    <property type="entry name" value="ATP_synth_asu-like_sf"/>
</dbReference>
<dbReference type="RefSeq" id="WP_131911659.1">
    <property type="nucleotide sequence ID" value="NZ_OU594967.1"/>
</dbReference>
<dbReference type="OrthoDB" id="9788537at2"/>
<evidence type="ECO:0000256" key="5">
    <source>
        <dbReference type="ARBA" id="ARBA00012827"/>
    </source>
</evidence>
<dbReference type="FunFam" id="2.40.30.20:FF:000004">
    <property type="entry name" value="Riboflavin synthase, alpha subunit"/>
    <property type="match status" value="1"/>
</dbReference>
<dbReference type="PIRSF" id="PIRSF000498">
    <property type="entry name" value="Riboflavin_syn_A"/>
    <property type="match status" value="1"/>
</dbReference>